<sequence length="132" mass="14156">MFASQFRSSPRGARQARHCAVRRLAEWGFPPTSDLSCAVALLVGELAANAVRHGRVPGRDFALRLTVDEPGGLARVEVIDASETPPPAVAPPAAPEDEAGRGLHLVDALAVRWGSRPRQPLGKIVWAELKTH</sequence>
<dbReference type="Pfam" id="PF13581">
    <property type="entry name" value="HATPase_c_2"/>
    <property type="match status" value="1"/>
</dbReference>
<dbReference type="InterPro" id="IPR050267">
    <property type="entry name" value="Anti-sigma-factor_SerPK"/>
</dbReference>
<keyword evidence="4" id="KW-1185">Reference proteome</keyword>
<dbReference type="InterPro" id="IPR003594">
    <property type="entry name" value="HATPase_dom"/>
</dbReference>
<protein>
    <submittedName>
        <fullName evidence="3">ATP-binding protein</fullName>
    </submittedName>
</protein>
<gene>
    <name evidence="3" type="ORF">AB0E65_13990</name>
</gene>
<dbReference type="CDD" id="cd16936">
    <property type="entry name" value="HATPase_RsbW-like"/>
    <property type="match status" value="1"/>
</dbReference>
<dbReference type="PANTHER" id="PTHR35526:SF3">
    <property type="entry name" value="ANTI-SIGMA-F FACTOR RSBW"/>
    <property type="match status" value="1"/>
</dbReference>
<evidence type="ECO:0000313" key="4">
    <source>
        <dbReference type="Proteomes" id="UP001550850"/>
    </source>
</evidence>
<dbReference type="InterPro" id="IPR036890">
    <property type="entry name" value="HATPase_C_sf"/>
</dbReference>
<keyword evidence="3" id="KW-0547">Nucleotide-binding</keyword>
<organism evidence="3 4">
    <name type="scientific">Streptomyces fragilis</name>
    <dbReference type="NCBI Taxonomy" id="67301"/>
    <lineage>
        <taxon>Bacteria</taxon>
        <taxon>Bacillati</taxon>
        <taxon>Actinomycetota</taxon>
        <taxon>Actinomycetes</taxon>
        <taxon>Kitasatosporales</taxon>
        <taxon>Streptomycetaceae</taxon>
        <taxon>Streptomyces</taxon>
    </lineage>
</organism>
<accession>A0ABV2YHV5</accession>
<proteinExistence type="predicted"/>
<dbReference type="RefSeq" id="WP_245967798.1">
    <property type="nucleotide sequence ID" value="NZ_BEVZ01000010.1"/>
</dbReference>
<evidence type="ECO:0000256" key="1">
    <source>
        <dbReference type="ARBA" id="ARBA00022527"/>
    </source>
</evidence>
<reference evidence="3 4" key="1">
    <citation type="submission" date="2024-06" db="EMBL/GenBank/DDBJ databases">
        <title>The Natural Products Discovery Center: Release of the First 8490 Sequenced Strains for Exploring Actinobacteria Biosynthetic Diversity.</title>
        <authorList>
            <person name="Kalkreuter E."/>
            <person name="Kautsar S.A."/>
            <person name="Yang D."/>
            <person name="Bader C.D."/>
            <person name="Teijaro C.N."/>
            <person name="Fluegel L."/>
            <person name="Davis C.M."/>
            <person name="Simpson J.R."/>
            <person name="Lauterbach L."/>
            <person name="Steele A.D."/>
            <person name="Gui C."/>
            <person name="Meng S."/>
            <person name="Li G."/>
            <person name="Viehrig K."/>
            <person name="Ye F."/>
            <person name="Su P."/>
            <person name="Kiefer A.F."/>
            <person name="Nichols A."/>
            <person name="Cepeda A.J."/>
            <person name="Yan W."/>
            <person name="Fan B."/>
            <person name="Jiang Y."/>
            <person name="Adhikari A."/>
            <person name="Zheng C.-J."/>
            <person name="Schuster L."/>
            <person name="Cowan T.M."/>
            <person name="Smanski M.J."/>
            <person name="Chevrette M.G."/>
            <person name="De Carvalho L.P.S."/>
            <person name="Shen B."/>
        </authorList>
    </citation>
    <scope>NUCLEOTIDE SEQUENCE [LARGE SCALE GENOMIC DNA]</scope>
    <source>
        <strain evidence="3 4">NPDC038104</strain>
    </source>
</reference>
<comment type="caution">
    <text evidence="3">The sequence shown here is derived from an EMBL/GenBank/DDBJ whole genome shotgun (WGS) entry which is preliminary data.</text>
</comment>
<feature type="domain" description="Histidine kinase/HSP90-like ATPase" evidence="2">
    <location>
        <begin position="7"/>
        <end position="126"/>
    </location>
</feature>
<dbReference type="PANTHER" id="PTHR35526">
    <property type="entry name" value="ANTI-SIGMA-F FACTOR RSBW-RELATED"/>
    <property type="match status" value="1"/>
</dbReference>
<evidence type="ECO:0000259" key="2">
    <source>
        <dbReference type="Pfam" id="PF13581"/>
    </source>
</evidence>
<keyword evidence="1" id="KW-0723">Serine/threonine-protein kinase</keyword>
<dbReference type="EMBL" id="JBEZUR010000017">
    <property type="protein sequence ID" value="MEU3555308.1"/>
    <property type="molecule type" value="Genomic_DNA"/>
</dbReference>
<name>A0ABV2YHV5_9ACTN</name>
<dbReference type="Proteomes" id="UP001550850">
    <property type="component" value="Unassembled WGS sequence"/>
</dbReference>
<keyword evidence="1" id="KW-0808">Transferase</keyword>
<keyword evidence="1" id="KW-0418">Kinase</keyword>
<dbReference type="GO" id="GO:0005524">
    <property type="term" value="F:ATP binding"/>
    <property type="evidence" value="ECO:0007669"/>
    <property type="project" value="UniProtKB-KW"/>
</dbReference>
<dbReference type="SUPFAM" id="SSF55874">
    <property type="entry name" value="ATPase domain of HSP90 chaperone/DNA topoisomerase II/histidine kinase"/>
    <property type="match status" value="1"/>
</dbReference>
<evidence type="ECO:0000313" key="3">
    <source>
        <dbReference type="EMBL" id="MEU3555308.1"/>
    </source>
</evidence>
<dbReference type="Gene3D" id="3.30.565.10">
    <property type="entry name" value="Histidine kinase-like ATPase, C-terminal domain"/>
    <property type="match status" value="1"/>
</dbReference>
<keyword evidence="3" id="KW-0067">ATP-binding</keyword>